<reference evidence="5" key="1">
    <citation type="submission" date="2018-02" db="EMBL/GenBank/DDBJ databases">
        <title>Rhizophora mucronata_Transcriptome.</title>
        <authorList>
            <person name="Meera S.P."/>
            <person name="Sreeshan A."/>
            <person name="Augustine A."/>
        </authorList>
    </citation>
    <scope>NUCLEOTIDE SEQUENCE</scope>
    <source>
        <tissue evidence="5">Leaf</tissue>
    </source>
</reference>
<dbReference type="InterPro" id="IPR013766">
    <property type="entry name" value="Thioredoxin_domain"/>
</dbReference>
<dbReference type="GO" id="GO:0006950">
    <property type="term" value="P:response to stress"/>
    <property type="evidence" value="ECO:0007669"/>
    <property type="project" value="UniProtKB-ARBA"/>
</dbReference>
<feature type="coiled-coil region" evidence="2">
    <location>
        <begin position="548"/>
        <end position="575"/>
    </location>
</feature>
<dbReference type="InterPro" id="IPR036249">
    <property type="entry name" value="Thioredoxin-like_sf"/>
</dbReference>
<dbReference type="SMART" id="SM00028">
    <property type="entry name" value="TPR"/>
    <property type="match status" value="8"/>
</dbReference>
<dbReference type="PROSITE" id="PS50005">
    <property type="entry name" value="TPR"/>
    <property type="match status" value="1"/>
</dbReference>
<dbReference type="Pfam" id="PF00085">
    <property type="entry name" value="Thioredoxin"/>
    <property type="match status" value="1"/>
</dbReference>
<dbReference type="Gene3D" id="1.25.40.10">
    <property type="entry name" value="Tetratricopeptide repeat domain"/>
    <property type="match status" value="1"/>
</dbReference>
<evidence type="ECO:0000256" key="3">
    <source>
        <dbReference type="SAM" id="MobiDB-lite"/>
    </source>
</evidence>
<keyword evidence="2" id="KW-0175">Coiled coil</keyword>
<organism evidence="5">
    <name type="scientific">Rhizophora mucronata</name>
    <name type="common">Asiatic mangrove</name>
    <dbReference type="NCBI Taxonomy" id="61149"/>
    <lineage>
        <taxon>Eukaryota</taxon>
        <taxon>Viridiplantae</taxon>
        <taxon>Streptophyta</taxon>
        <taxon>Embryophyta</taxon>
        <taxon>Tracheophyta</taxon>
        <taxon>Spermatophyta</taxon>
        <taxon>Magnoliopsida</taxon>
        <taxon>eudicotyledons</taxon>
        <taxon>Gunneridae</taxon>
        <taxon>Pentapetalae</taxon>
        <taxon>rosids</taxon>
        <taxon>fabids</taxon>
        <taxon>Malpighiales</taxon>
        <taxon>Rhizophoraceae</taxon>
        <taxon>Rhizophora</taxon>
    </lineage>
</organism>
<proteinExistence type="predicted"/>
<evidence type="ECO:0000313" key="5">
    <source>
        <dbReference type="EMBL" id="MBW82505.1"/>
    </source>
</evidence>
<dbReference type="InterPro" id="IPR011990">
    <property type="entry name" value="TPR-like_helical_dom_sf"/>
</dbReference>
<protein>
    <submittedName>
        <fullName evidence="5">Uncharacterized protein MANES_02G153700</fullName>
    </submittedName>
</protein>
<dbReference type="PANTHER" id="PTHR46050:SF18">
    <property type="entry name" value="TETRATRICOPEPTIDE REPEAT (TPR)-LIKE SUPERFAMILY PROTEIN"/>
    <property type="match status" value="1"/>
</dbReference>
<dbReference type="Pfam" id="PF13432">
    <property type="entry name" value="TPR_16"/>
    <property type="match status" value="2"/>
</dbReference>
<accession>A0A2P2IMP2</accession>
<feature type="domain" description="Thioredoxin" evidence="4">
    <location>
        <begin position="641"/>
        <end position="695"/>
    </location>
</feature>
<sequence length="706" mass="77957">MEEVSLYSRDGGQFGCGLMGAIFGRRSFHMRKTSAHSLLTARGDNMINNSKKPPVHNSKKQRTKDCTASLDSNLPKSSPKVDRKLSGRHSLFSPNHPVSGQKNEGRRASNSARRSASSSGSSVQTNLSQPKEAKPRRAPNSDSRELVPVATTNDKKCSDGKSLFRATSSNVLPLGHLGNLSQQGNGNVGSVHGNPQEVKSTPRASNDRRIIGGNGVMGNILRQPSVKSRQSQGLMTTMDPEVLKSFGNEKYKQGNFKEALAFYDRSIALDPSKATYRCNRSAALIGLGHLVDAVFESEEAIRIDPSYERAHRRLATLYVRLGEAEKALYHYKLSGSIVNHEDIAQAQALQKHLKGCIEALKLKEWVILLKETESAISSGADSAPQVYTMQAEALLRLNRHREAYTAYQKGSNFTIYSLAKLFGLADSAQFLTTGAEIYMAAGRFEDAIVAAQLAAGLNPSNQEVSTLVKKVRALAFARSNGNLLYRTSKFAEACVAYSQGLERDPHNSVLLCNRAACRSKLGQFEQAVEDCTAALRVRPYYVKARLRRADCNAKLQRWEASIQDYEELIRGKSADEEVGRALLEAQVQLKKQRGESTKDLQFGSNLAFISSNERFRHLVTSPGMSVVLFCKRDNNKQALQHMEQICTKFPSVNFLKVEIEDQTCLAKSEGVTSLPSFKIYKNGSQVIEIPGHDRELLEKLVRLHSS</sequence>
<feature type="compositionally biased region" description="Polar residues" evidence="3">
    <location>
        <begin position="92"/>
        <end position="102"/>
    </location>
</feature>
<evidence type="ECO:0000256" key="2">
    <source>
        <dbReference type="SAM" id="Coils"/>
    </source>
</evidence>
<keyword evidence="1" id="KW-0802">TPR repeat</keyword>
<evidence type="ECO:0000259" key="4">
    <source>
        <dbReference type="Pfam" id="PF00085"/>
    </source>
</evidence>
<feature type="region of interest" description="Disordered" evidence="3">
    <location>
        <begin position="177"/>
        <end position="219"/>
    </location>
</feature>
<feature type="compositionally biased region" description="Basic residues" evidence="3">
    <location>
        <begin position="53"/>
        <end position="62"/>
    </location>
</feature>
<feature type="region of interest" description="Disordered" evidence="3">
    <location>
        <begin position="39"/>
        <end position="161"/>
    </location>
</feature>
<dbReference type="SUPFAM" id="SSF52833">
    <property type="entry name" value="Thioredoxin-like"/>
    <property type="match status" value="1"/>
</dbReference>
<dbReference type="CDD" id="cd02947">
    <property type="entry name" value="TRX_family"/>
    <property type="match status" value="1"/>
</dbReference>
<feature type="repeat" description="TPR" evidence="1">
    <location>
        <begin position="240"/>
        <end position="273"/>
    </location>
</feature>
<evidence type="ECO:0000256" key="1">
    <source>
        <dbReference type="PROSITE-ProRule" id="PRU00339"/>
    </source>
</evidence>
<dbReference type="EMBL" id="GGEC01002022">
    <property type="protein sequence ID" value="MBW82505.1"/>
    <property type="molecule type" value="Transcribed_RNA"/>
</dbReference>
<dbReference type="AlphaFoldDB" id="A0A2P2IMP2"/>
<dbReference type="GO" id="GO:0005737">
    <property type="term" value="C:cytoplasm"/>
    <property type="evidence" value="ECO:0007669"/>
    <property type="project" value="TreeGrafter"/>
</dbReference>
<name>A0A2P2IMP2_RHIMU</name>
<dbReference type="InterPro" id="IPR019734">
    <property type="entry name" value="TPR_rpt"/>
</dbReference>
<dbReference type="InterPro" id="IPR044534">
    <property type="entry name" value="TTL1-4"/>
</dbReference>
<dbReference type="SUPFAM" id="SSF48452">
    <property type="entry name" value="TPR-like"/>
    <property type="match status" value="2"/>
</dbReference>
<dbReference type="PANTHER" id="PTHR46050">
    <property type="entry name" value="TPR REPEAT-CONTAINING THIOREDOXIN"/>
    <property type="match status" value="1"/>
</dbReference>
<dbReference type="Gene3D" id="3.40.30.10">
    <property type="entry name" value="Glutaredoxin"/>
    <property type="match status" value="1"/>
</dbReference>
<feature type="compositionally biased region" description="Low complexity" evidence="3">
    <location>
        <begin position="108"/>
        <end position="122"/>
    </location>
</feature>